<feature type="domain" description="Carrier" evidence="3">
    <location>
        <begin position="513"/>
        <end position="590"/>
    </location>
</feature>
<dbReference type="SUPFAM" id="SSF53474">
    <property type="entry name" value="alpha/beta-Hydrolases"/>
    <property type="match status" value="1"/>
</dbReference>
<dbReference type="Pfam" id="PF00501">
    <property type="entry name" value="AMP-binding"/>
    <property type="match status" value="1"/>
</dbReference>
<dbReference type="Proteomes" id="UP000294003">
    <property type="component" value="Unassembled WGS sequence"/>
</dbReference>
<dbReference type="SUPFAM" id="SSF47336">
    <property type="entry name" value="ACP-like"/>
    <property type="match status" value="1"/>
</dbReference>
<dbReference type="Gene3D" id="3.30.300.30">
    <property type="match status" value="1"/>
</dbReference>
<dbReference type="InterPro" id="IPR029058">
    <property type="entry name" value="AB_hydrolase_fold"/>
</dbReference>
<dbReference type="EMBL" id="QJNS01000698">
    <property type="protein sequence ID" value="RYO75686.1"/>
    <property type="molecule type" value="Genomic_DNA"/>
</dbReference>
<accession>A0ABY0GVB3</accession>
<dbReference type="InterPro" id="IPR020802">
    <property type="entry name" value="TesA-like"/>
</dbReference>
<dbReference type="PROSITE" id="PS50075">
    <property type="entry name" value="CARRIER"/>
    <property type="match status" value="1"/>
</dbReference>
<dbReference type="Gene3D" id="3.40.50.12780">
    <property type="entry name" value="N-terminal domain of ligase-like"/>
    <property type="match status" value="1"/>
</dbReference>
<dbReference type="SMART" id="SM00824">
    <property type="entry name" value="PKS_TE"/>
    <property type="match status" value="1"/>
</dbReference>
<keyword evidence="1" id="KW-0596">Phosphopantetheine</keyword>
<dbReference type="InterPro" id="IPR001031">
    <property type="entry name" value="Thioesterase"/>
</dbReference>
<protein>
    <recommendedName>
        <fullName evidence="3">Carrier domain-containing protein</fullName>
    </recommendedName>
</protein>
<sequence>MPVHLQGLLRRAAELTPSQRLIFYPLGEPSTSFELGYSDLYTQARLKSCIIRSLEGFKERSPVLLHLDDHSDFVLWFWAVLLANGLPVASSPLSQDEHHRQSQVQRLYTLLESPICITRERSKGPFERHFGRLLLTVESLLVMNQPSSSAIQLGCCEETYGSDGLAMLMLTSGSTGNSKAACLTHRQVIAAVTGKANVRQLPSDQAFLNWIGLDHVASLIEIHIQALFLGVDQVHVHAQDIVSSPLIFLDLLSRHDQTQSVQDWDLSRLAVLASGGEANDIVTCAAASALLAKHGAPRNVITPGIEMRITTPADDGHLVLIAPANTTGDLEVRGEVVFQGYYRNEEDTKEAFTADGWFRTGDQAIIDSEGNLRLVGRVKDIININGVKISATAVQASIERAVGARASRVISFASRAVKASTEQITVAFIPAEWPMRTAGMAEICDLITQACIICTGSRPFVFSLADESLLPKSTLGKISRAKMGSFFESGVFDENIRVHNLTLEKYRSSKLSLPDNEAEARLLDDVRKISSGGLATVGADTPFFEIGFTSMDLIRLKRQIDSRLQLDIPIITFMRNPTVKSLTSALRDLDLTNKPRSAQPATAYDPVVPFLSSGSKTPLWLIHPGVGEVLVFVGLTQHLIDDDRPVYALRARGFEEGQSRSASISETVEAYLAAIQQRQPRGPYAIAGYSYGTMLAFEVAKRLEGQNEGSVRFLGSFNLPPHIKPRMRQLNWSLCLLHLAYFLGLVTEAHAHAIEDRFSGMARPDAMALILGVADKDRLVALGLNEAGLSSWAEAAYGLQSMAVDYEPQGVVKSIDVFHAIPLKAAAKSREDWLQNHLAKWKDFCETKPRFHQVGGAHYTMIGPDHVVGFSKTLKEALEARGL</sequence>
<dbReference type="InterPro" id="IPR020845">
    <property type="entry name" value="AMP-binding_CS"/>
</dbReference>
<dbReference type="PANTHER" id="PTHR24096">
    <property type="entry name" value="LONG-CHAIN-FATTY-ACID--COA LIGASE"/>
    <property type="match status" value="1"/>
</dbReference>
<evidence type="ECO:0000256" key="1">
    <source>
        <dbReference type="ARBA" id="ARBA00022450"/>
    </source>
</evidence>
<reference evidence="4 5" key="1">
    <citation type="submission" date="2018-06" db="EMBL/GenBank/DDBJ databases">
        <title>Complete Genomes of Monosporascus.</title>
        <authorList>
            <person name="Robinson A.J."/>
            <person name="Natvig D.O."/>
        </authorList>
    </citation>
    <scope>NUCLEOTIDE SEQUENCE [LARGE SCALE GENOMIC DNA]</scope>
    <source>
        <strain evidence="4 5">CBS 609.92</strain>
    </source>
</reference>
<dbReference type="PROSITE" id="PS00455">
    <property type="entry name" value="AMP_BINDING"/>
    <property type="match status" value="1"/>
</dbReference>
<evidence type="ECO:0000259" key="3">
    <source>
        <dbReference type="PROSITE" id="PS50075"/>
    </source>
</evidence>
<comment type="caution">
    <text evidence="4">The sequence shown here is derived from an EMBL/GenBank/DDBJ whole genome shotgun (WGS) entry which is preliminary data.</text>
</comment>
<dbReference type="InterPro" id="IPR020806">
    <property type="entry name" value="PKS_PP-bd"/>
</dbReference>
<dbReference type="SUPFAM" id="SSF56801">
    <property type="entry name" value="Acetyl-CoA synthetase-like"/>
    <property type="match status" value="1"/>
</dbReference>
<evidence type="ECO:0000313" key="5">
    <source>
        <dbReference type="Proteomes" id="UP000294003"/>
    </source>
</evidence>
<evidence type="ECO:0000256" key="2">
    <source>
        <dbReference type="ARBA" id="ARBA00022553"/>
    </source>
</evidence>
<dbReference type="PANTHER" id="PTHR24096:SF267">
    <property type="entry name" value="MALONATE--COA LIGASE ACSF3, MITOCHONDRIAL"/>
    <property type="match status" value="1"/>
</dbReference>
<dbReference type="InterPro" id="IPR000873">
    <property type="entry name" value="AMP-dep_synth/lig_dom"/>
</dbReference>
<dbReference type="Gene3D" id="3.40.50.1820">
    <property type="entry name" value="alpha/beta hydrolase"/>
    <property type="match status" value="1"/>
</dbReference>
<proteinExistence type="predicted"/>
<dbReference type="InterPro" id="IPR036736">
    <property type="entry name" value="ACP-like_sf"/>
</dbReference>
<dbReference type="InterPro" id="IPR009081">
    <property type="entry name" value="PP-bd_ACP"/>
</dbReference>
<name>A0ABY0GVB3_9PEZI</name>
<organism evidence="4 5">
    <name type="scientific">Monosporascus cannonballus</name>
    <dbReference type="NCBI Taxonomy" id="155416"/>
    <lineage>
        <taxon>Eukaryota</taxon>
        <taxon>Fungi</taxon>
        <taxon>Dikarya</taxon>
        <taxon>Ascomycota</taxon>
        <taxon>Pezizomycotina</taxon>
        <taxon>Sordariomycetes</taxon>
        <taxon>Xylariomycetidae</taxon>
        <taxon>Xylariales</taxon>
        <taxon>Xylariales incertae sedis</taxon>
        <taxon>Monosporascus</taxon>
    </lineage>
</organism>
<dbReference type="InterPro" id="IPR042099">
    <property type="entry name" value="ANL_N_sf"/>
</dbReference>
<dbReference type="Gene3D" id="1.10.1200.10">
    <property type="entry name" value="ACP-like"/>
    <property type="match status" value="1"/>
</dbReference>
<dbReference type="InterPro" id="IPR045851">
    <property type="entry name" value="AMP-bd_C_sf"/>
</dbReference>
<gene>
    <name evidence="4" type="ORF">DL762_009876</name>
</gene>
<evidence type="ECO:0000313" key="4">
    <source>
        <dbReference type="EMBL" id="RYO75686.1"/>
    </source>
</evidence>
<dbReference type="Pfam" id="PF00550">
    <property type="entry name" value="PP-binding"/>
    <property type="match status" value="1"/>
</dbReference>
<dbReference type="SMART" id="SM00823">
    <property type="entry name" value="PKS_PP"/>
    <property type="match status" value="1"/>
</dbReference>
<dbReference type="Pfam" id="PF00975">
    <property type="entry name" value="Thioesterase"/>
    <property type="match status" value="1"/>
</dbReference>
<keyword evidence="2" id="KW-0597">Phosphoprotein</keyword>
<keyword evidence="5" id="KW-1185">Reference proteome</keyword>